<organism evidence="2 3">
    <name type="scientific">Streptomyces olivaceiscleroticus</name>
    <dbReference type="NCBI Taxonomy" id="68245"/>
    <lineage>
        <taxon>Bacteria</taxon>
        <taxon>Bacillati</taxon>
        <taxon>Actinomycetota</taxon>
        <taxon>Actinomycetes</taxon>
        <taxon>Kitasatosporales</taxon>
        <taxon>Streptomycetaceae</taxon>
        <taxon>Streptomyces</taxon>
    </lineage>
</organism>
<dbReference type="Proteomes" id="UP001500909">
    <property type="component" value="Unassembled WGS sequence"/>
</dbReference>
<feature type="compositionally biased region" description="Basic and acidic residues" evidence="1">
    <location>
        <begin position="37"/>
        <end position="53"/>
    </location>
</feature>
<dbReference type="EMBL" id="BAAABY010000013">
    <property type="protein sequence ID" value="GAA0455401.1"/>
    <property type="molecule type" value="Genomic_DNA"/>
</dbReference>
<gene>
    <name evidence="2" type="ORF">GCM10010361_19300</name>
</gene>
<protein>
    <recommendedName>
        <fullName evidence="4">DUF466 domain-containing protein</fullName>
    </recommendedName>
</protein>
<dbReference type="InterPro" id="IPR007423">
    <property type="entry name" value="Sel_put"/>
</dbReference>
<name>A0ABP3JJ63_9ACTN</name>
<evidence type="ECO:0000313" key="3">
    <source>
        <dbReference type="Proteomes" id="UP001500909"/>
    </source>
</evidence>
<dbReference type="RefSeq" id="WP_346094535.1">
    <property type="nucleotide sequence ID" value="NZ_BAAABY010000013.1"/>
</dbReference>
<proteinExistence type="predicted"/>
<sequence length="65" mass="7581">MAAVARWGRGIRWYVRELTGESAYERYVGHLRRHDPDAPVSTRREFERRRTDAQEGDPGAGFRCC</sequence>
<keyword evidence="3" id="KW-1185">Reference proteome</keyword>
<feature type="region of interest" description="Disordered" evidence="1">
    <location>
        <begin position="37"/>
        <end position="65"/>
    </location>
</feature>
<evidence type="ECO:0008006" key="4">
    <source>
        <dbReference type="Google" id="ProtNLM"/>
    </source>
</evidence>
<reference evidence="3" key="1">
    <citation type="journal article" date="2019" name="Int. J. Syst. Evol. Microbiol.">
        <title>The Global Catalogue of Microorganisms (GCM) 10K type strain sequencing project: providing services to taxonomists for standard genome sequencing and annotation.</title>
        <authorList>
            <consortium name="The Broad Institute Genomics Platform"/>
            <consortium name="The Broad Institute Genome Sequencing Center for Infectious Disease"/>
            <person name="Wu L."/>
            <person name="Ma J."/>
        </authorList>
    </citation>
    <scope>NUCLEOTIDE SEQUENCE [LARGE SCALE GENOMIC DNA]</scope>
    <source>
        <strain evidence="3">JCM 4805</strain>
    </source>
</reference>
<evidence type="ECO:0000256" key="1">
    <source>
        <dbReference type="SAM" id="MobiDB-lite"/>
    </source>
</evidence>
<comment type="caution">
    <text evidence="2">The sequence shown here is derived from an EMBL/GenBank/DDBJ whole genome shotgun (WGS) entry which is preliminary data.</text>
</comment>
<dbReference type="Pfam" id="PF04328">
    <property type="entry name" value="Sel_put"/>
    <property type="match status" value="1"/>
</dbReference>
<evidence type="ECO:0000313" key="2">
    <source>
        <dbReference type="EMBL" id="GAA0455401.1"/>
    </source>
</evidence>
<accession>A0ABP3JJ63</accession>